<dbReference type="Proteomes" id="UP000281553">
    <property type="component" value="Unassembled WGS sequence"/>
</dbReference>
<evidence type="ECO:0000313" key="2">
    <source>
        <dbReference type="Proteomes" id="UP000281553"/>
    </source>
</evidence>
<organism evidence="1 2">
    <name type="scientific">Dibothriocephalus latus</name>
    <name type="common">Fish tapeworm</name>
    <name type="synonym">Diphyllobothrium latum</name>
    <dbReference type="NCBI Taxonomy" id="60516"/>
    <lineage>
        <taxon>Eukaryota</taxon>
        <taxon>Metazoa</taxon>
        <taxon>Spiralia</taxon>
        <taxon>Lophotrochozoa</taxon>
        <taxon>Platyhelminthes</taxon>
        <taxon>Cestoda</taxon>
        <taxon>Eucestoda</taxon>
        <taxon>Diphyllobothriidea</taxon>
        <taxon>Diphyllobothriidae</taxon>
        <taxon>Dibothriocephalus</taxon>
    </lineage>
</organism>
<sequence>MRQEVTENPLEAQCIFDRMHTMWKLFTINISAIEELAKSDKWLLYSGILFGSSRHHEIIPRDDYNDFIMSFEVRKALQEKVHRSPSKLHTSNVDLLRRRPLEWQTFVVHTGQNIEQRRRLPNLENLPWPEREYLPSPLGAPGTRPLPLGAQFSRQQMRTVWNPFNTFVNVMEDLVFSDKWMLYGGARLGSFQHHYIIRRQGGQTGVVEEDAHPPAR</sequence>
<dbReference type="AlphaFoldDB" id="A0A3P7LGY6"/>
<keyword evidence="2" id="KW-1185">Reference proteome</keyword>
<proteinExistence type="predicted"/>
<protein>
    <submittedName>
        <fullName evidence="1">Uncharacterized protein</fullName>
    </submittedName>
</protein>
<name>A0A3P7LGY6_DIBLA</name>
<dbReference type="EMBL" id="UYRU01048120">
    <property type="protein sequence ID" value="VDN09943.1"/>
    <property type="molecule type" value="Genomic_DNA"/>
</dbReference>
<reference evidence="1 2" key="1">
    <citation type="submission" date="2018-11" db="EMBL/GenBank/DDBJ databases">
        <authorList>
            <consortium name="Pathogen Informatics"/>
        </authorList>
    </citation>
    <scope>NUCLEOTIDE SEQUENCE [LARGE SCALE GENOMIC DNA]</scope>
</reference>
<accession>A0A3P7LGY6</accession>
<evidence type="ECO:0000313" key="1">
    <source>
        <dbReference type="EMBL" id="VDN09943.1"/>
    </source>
</evidence>
<gene>
    <name evidence="1" type="ORF">DILT_LOCUS5774</name>
</gene>